<dbReference type="Proteomes" id="UP000264702">
    <property type="component" value="Unassembled WGS sequence"/>
</dbReference>
<evidence type="ECO:0000256" key="3">
    <source>
        <dbReference type="ARBA" id="ARBA00022723"/>
    </source>
</evidence>
<dbReference type="Gene3D" id="1.20.120.520">
    <property type="entry name" value="nmb1532 protein domain like"/>
    <property type="match status" value="1"/>
</dbReference>
<dbReference type="EMBL" id="QVQT01000007">
    <property type="protein sequence ID" value="RFU15179.1"/>
    <property type="molecule type" value="Genomic_DNA"/>
</dbReference>
<dbReference type="RefSeq" id="WP_117303079.1">
    <property type="nucleotide sequence ID" value="NZ_QVQT02000007.1"/>
</dbReference>
<gene>
    <name evidence="6" type="primary">ric</name>
    <name evidence="6" type="ORF">D0Y96_18780</name>
</gene>
<keyword evidence="7" id="KW-1185">Reference proteome</keyword>
<name>A0A372IKB2_9BACT</name>
<dbReference type="AlphaFoldDB" id="A0A372IKB2"/>
<dbReference type="NCBIfam" id="TIGR03652">
    <property type="entry name" value="FeS_repair_RIC"/>
    <property type="match status" value="1"/>
</dbReference>
<dbReference type="InterPro" id="IPR019903">
    <property type="entry name" value="RIC_family"/>
</dbReference>
<organism evidence="6 7">
    <name type="scientific">Paracidobacterium acidisoli</name>
    <dbReference type="NCBI Taxonomy" id="2303751"/>
    <lineage>
        <taxon>Bacteria</taxon>
        <taxon>Pseudomonadati</taxon>
        <taxon>Acidobacteriota</taxon>
        <taxon>Terriglobia</taxon>
        <taxon>Terriglobales</taxon>
        <taxon>Acidobacteriaceae</taxon>
        <taxon>Paracidobacterium</taxon>
    </lineage>
</organism>
<dbReference type="PANTHER" id="PTHR36438">
    <property type="entry name" value="IRON-SULFUR CLUSTER REPAIR PROTEIN YTFE"/>
    <property type="match status" value="1"/>
</dbReference>
<evidence type="ECO:0000256" key="4">
    <source>
        <dbReference type="ARBA" id="ARBA00023004"/>
    </source>
</evidence>
<dbReference type="OrthoDB" id="9797132at2"/>
<dbReference type="GO" id="GO:0005737">
    <property type="term" value="C:cytoplasm"/>
    <property type="evidence" value="ECO:0007669"/>
    <property type="project" value="UniProtKB-SubCell"/>
</dbReference>
<keyword evidence="3" id="KW-0479">Metal-binding</keyword>
<keyword evidence="2" id="KW-0963">Cytoplasm</keyword>
<dbReference type="PANTHER" id="PTHR36438:SF1">
    <property type="entry name" value="IRON-SULFUR CLUSTER REPAIR PROTEIN YTFE"/>
    <property type="match status" value="1"/>
</dbReference>
<sequence>MVITSETPVREIVLERPGAIPLLEELGIDYCCGGKHTLGEACSRRQLGVSTVLDMLARQQPQPSDTNWQTARLTELTQHIVEKHHAFTREQLRLLQEVAEKVQRRHGDRHPEIPEVYKAIAALIAETTHHFYCEENILFPYIGSLEEGEKPAQPPFFDTVDQPVTRMMMEHDQTGDELRHLRELTNNYQPPPDACTTFRALYRALDELERDLHQHIHLENNILFPRVLAIAREQR</sequence>
<dbReference type="InterPro" id="IPR012312">
    <property type="entry name" value="Hemerythrin-like"/>
</dbReference>
<protein>
    <submittedName>
        <fullName evidence="6">Iron-sulfur cluster repair di-iron protein</fullName>
    </submittedName>
</protein>
<feature type="domain" description="Hemerythrin-like" evidence="5">
    <location>
        <begin position="79"/>
        <end position="226"/>
    </location>
</feature>
<evidence type="ECO:0000256" key="1">
    <source>
        <dbReference type="ARBA" id="ARBA00004496"/>
    </source>
</evidence>
<accession>A0A372IKB2</accession>
<evidence type="ECO:0000259" key="5">
    <source>
        <dbReference type="Pfam" id="PF01814"/>
    </source>
</evidence>
<dbReference type="Pfam" id="PF01814">
    <property type="entry name" value="Hemerythrin"/>
    <property type="match status" value="1"/>
</dbReference>
<dbReference type="GO" id="GO:0046872">
    <property type="term" value="F:metal ion binding"/>
    <property type="evidence" value="ECO:0007669"/>
    <property type="project" value="UniProtKB-KW"/>
</dbReference>
<evidence type="ECO:0000313" key="6">
    <source>
        <dbReference type="EMBL" id="RFU15179.1"/>
    </source>
</evidence>
<evidence type="ECO:0000256" key="2">
    <source>
        <dbReference type="ARBA" id="ARBA00022490"/>
    </source>
</evidence>
<dbReference type="Pfam" id="PF04405">
    <property type="entry name" value="ScdA_N"/>
    <property type="match status" value="1"/>
</dbReference>
<proteinExistence type="predicted"/>
<comment type="subcellular location">
    <subcellularLocation>
        <location evidence="1">Cytoplasm</location>
    </subcellularLocation>
</comment>
<reference evidence="6 7" key="1">
    <citation type="submission" date="2018-08" db="EMBL/GenBank/DDBJ databases">
        <title>Acidipila sp. 4G-K13, an acidobacterium isolated from forest soil.</title>
        <authorList>
            <person name="Gao Z.-H."/>
            <person name="Qiu L.-H."/>
        </authorList>
    </citation>
    <scope>NUCLEOTIDE SEQUENCE [LARGE SCALE GENOMIC DNA]</scope>
    <source>
        <strain evidence="6 7">4G-K13</strain>
    </source>
</reference>
<evidence type="ECO:0000313" key="7">
    <source>
        <dbReference type="Proteomes" id="UP000264702"/>
    </source>
</evidence>
<comment type="caution">
    <text evidence="6">The sequence shown here is derived from an EMBL/GenBank/DDBJ whole genome shotgun (WGS) entry which is preliminary data.</text>
</comment>
<keyword evidence="4" id="KW-0408">Iron</keyword>